<evidence type="ECO:0000256" key="2">
    <source>
        <dbReference type="SAM" id="SignalP"/>
    </source>
</evidence>
<evidence type="ECO:0000313" key="3">
    <source>
        <dbReference type="EMBL" id="GAA1657974.1"/>
    </source>
</evidence>
<dbReference type="Proteomes" id="UP001500064">
    <property type="component" value="Unassembled WGS sequence"/>
</dbReference>
<organism evidence="3 4">
    <name type="scientific">Nonomuraea maheshkhaliensis</name>
    <dbReference type="NCBI Taxonomy" id="419590"/>
    <lineage>
        <taxon>Bacteria</taxon>
        <taxon>Bacillati</taxon>
        <taxon>Actinomycetota</taxon>
        <taxon>Actinomycetes</taxon>
        <taxon>Streptosporangiales</taxon>
        <taxon>Streptosporangiaceae</taxon>
        <taxon>Nonomuraea</taxon>
    </lineage>
</organism>
<feature type="compositionally biased region" description="Low complexity" evidence="1">
    <location>
        <begin position="55"/>
        <end position="67"/>
    </location>
</feature>
<evidence type="ECO:0000313" key="4">
    <source>
        <dbReference type="Proteomes" id="UP001500064"/>
    </source>
</evidence>
<feature type="signal peptide" evidence="2">
    <location>
        <begin position="1"/>
        <end position="24"/>
    </location>
</feature>
<feature type="region of interest" description="Disordered" evidence="1">
    <location>
        <begin position="33"/>
        <end position="67"/>
    </location>
</feature>
<evidence type="ECO:0008006" key="5">
    <source>
        <dbReference type="Google" id="ProtNLM"/>
    </source>
</evidence>
<feature type="chain" id="PRO_5047245041" description="Lipoprotein" evidence="2">
    <location>
        <begin position="25"/>
        <end position="336"/>
    </location>
</feature>
<gene>
    <name evidence="3" type="ORF">GCM10009733_064580</name>
</gene>
<reference evidence="4" key="1">
    <citation type="journal article" date="2019" name="Int. J. Syst. Evol. Microbiol.">
        <title>The Global Catalogue of Microorganisms (GCM) 10K type strain sequencing project: providing services to taxonomists for standard genome sequencing and annotation.</title>
        <authorList>
            <consortium name="The Broad Institute Genomics Platform"/>
            <consortium name="The Broad Institute Genome Sequencing Center for Infectious Disease"/>
            <person name="Wu L."/>
            <person name="Ma J."/>
        </authorList>
    </citation>
    <scope>NUCLEOTIDE SEQUENCE [LARGE SCALE GENOMIC DNA]</scope>
    <source>
        <strain evidence="4">JCM 13929</strain>
    </source>
</reference>
<protein>
    <recommendedName>
        <fullName evidence="5">Lipoprotein</fullName>
    </recommendedName>
</protein>
<proteinExistence type="predicted"/>
<dbReference type="PROSITE" id="PS51257">
    <property type="entry name" value="PROKAR_LIPOPROTEIN"/>
    <property type="match status" value="1"/>
</dbReference>
<sequence>MGINRTIVWQVATPRLISCVLALATLTTLGACSTGSASPTGGEPRVTGVAGGQGAAPAGTAAGAQSPAALTPEAYKSELETRHKAMSGAITSLAGARGVKALDKRVGRAEEALSGAADALSALAPPETVRAQHEAYVSSLRDFATALGATAGKVGARDLCTSSAVLTDVDDKLAALDEAGRALQEAGDYPADIVGVKATGKKSRRLSNGSFLRKGTLNGRGSLEIDNGGSRDAVVTAMRGGSKAFSVYVRRKAKFKVRGVRDGSYKIYFTHGSDWEGKTKAFTRDCSFERFEKTVKFKTTVTATQIRWHDWRITLHAISGGNARTAPVDPDDFPGG</sequence>
<keyword evidence="2" id="KW-0732">Signal</keyword>
<keyword evidence="4" id="KW-1185">Reference proteome</keyword>
<dbReference type="EMBL" id="BAAAMU010000057">
    <property type="protein sequence ID" value="GAA1657974.1"/>
    <property type="molecule type" value="Genomic_DNA"/>
</dbReference>
<name>A0ABP4RQL5_9ACTN</name>
<comment type="caution">
    <text evidence="3">The sequence shown here is derived from an EMBL/GenBank/DDBJ whole genome shotgun (WGS) entry which is preliminary data.</text>
</comment>
<evidence type="ECO:0000256" key="1">
    <source>
        <dbReference type="SAM" id="MobiDB-lite"/>
    </source>
</evidence>
<accession>A0ABP4RQL5</accession>